<dbReference type="PANTHER" id="PTHR28082">
    <property type="entry name" value="ZINC FINGER PROTEIN"/>
    <property type="match status" value="1"/>
</dbReference>
<dbReference type="PANTHER" id="PTHR28082:SF1">
    <property type="entry name" value="HELPER OF TIM PROTEIN 13"/>
    <property type="match status" value="1"/>
</dbReference>
<keyword evidence="2" id="KW-0863">Zinc-finger</keyword>
<evidence type="ECO:0000313" key="6">
    <source>
        <dbReference type="Proteomes" id="UP001180087"/>
    </source>
</evidence>
<evidence type="ECO:0000256" key="2">
    <source>
        <dbReference type="ARBA" id="ARBA00022771"/>
    </source>
</evidence>
<dbReference type="Proteomes" id="UP001180087">
    <property type="component" value="Chromosome"/>
</dbReference>
<dbReference type="PIRSF" id="PIRSF017292">
    <property type="entry name" value="UCP017292_Znf_CHY"/>
    <property type="match status" value="1"/>
</dbReference>
<dbReference type="InterPro" id="IPR016694">
    <property type="entry name" value="UCP017292"/>
</dbReference>
<reference evidence="5" key="1">
    <citation type="submission" date="2023-06" db="EMBL/GenBank/DDBJ databases">
        <title>A Treasure from Seagulls: Isolation and Description of Aciduricobacillus qingdaonensis gen. nov., sp. nov., a Rare Obligately Uric Acid-utilizing Member in the Family Bacillaceae.</title>
        <authorList>
            <person name="Liu W."/>
            <person name="Wang B."/>
        </authorList>
    </citation>
    <scope>NUCLEOTIDE SEQUENCE</scope>
    <source>
        <strain evidence="5">44XB</strain>
    </source>
</reference>
<dbReference type="InterPro" id="IPR052604">
    <property type="entry name" value="Mito_Tim_assembly_helper"/>
</dbReference>
<dbReference type="EMBL" id="CP129113">
    <property type="protein sequence ID" value="WLV24047.1"/>
    <property type="molecule type" value="Genomic_DNA"/>
</dbReference>
<dbReference type="RefSeq" id="WP_348026682.1">
    <property type="nucleotide sequence ID" value="NZ_CP129113.1"/>
</dbReference>
<evidence type="ECO:0000259" key="4">
    <source>
        <dbReference type="PROSITE" id="PS51266"/>
    </source>
</evidence>
<dbReference type="PROSITE" id="PS51266">
    <property type="entry name" value="ZF_CHY"/>
    <property type="match status" value="1"/>
</dbReference>
<evidence type="ECO:0000256" key="1">
    <source>
        <dbReference type="ARBA" id="ARBA00022723"/>
    </source>
</evidence>
<protein>
    <submittedName>
        <fullName evidence="5">CHY zinc finger protein</fullName>
    </submittedName>
</protein>
<feature type="domain" description="CHY-type" evidence="4">
    <location>
        <begin position="11"/>
        <end position="92"/>
    </location>
</feature>
<dbReference type="SUPFAM" id="SSF161219">
    <property type="entry name" value="CHY zinc finger-like"/>
    <property type="match status" value="1"/>
</dbReference>
<dbReference type="InterPro" id="IPR008913">
    <property type="entry name" value="Znf_CHY"/>
</dbReference>
<evidence type="ECO:0000313" key="5">
    <source>
        <dbReference type="EMBL" id="WLV24047.1"/>
    </source>
</evidence>
<evidence type="ECO:0000256" key="3">
    <source>
        <dbReference type="ARBA" id="ARBA00022833"/>
    </source>
</evidence>
<dbReference type="Pfam" id="PF05495">
    <property type="entry name" value="zf-CHY"/>
    <property type="match status" value="1"/>
</dbReference>
<proteinExistence type="predicted"/>
<organism evidence="5 6">
    <name type="scientific">Aciduricibacillus chroicocephali</name>
    <dbReference type="NCBI Taxonomy" id="3054939"/>
    <lineage>
        <taxon>Bacteria</taxon>
        <taxon>Bacillati</taxon>
        <taxon>Bacillota</taxon>
        <taxon>Bacilli</taxon>
        <taxon>Bacillales</taxon>
        <taxon>Bacillaceae</taxon>
        <taxon>Aciduricibacillus</taxon>
    </lineage>
</organism>
<accession>A0ABY9KUY1</accession>
<keyword evidence="3" id="KW-0862">Zinc</keyword>
<sequence length="108" mass="12417">MLIHGHEVPGAIDEETRCSHYHKENDRIAIKFHCCGKYYPCYKCHVEFGCGKKEVWPKAKFDEKAILCGSCGNELSVNQYFQSGYECPNCKAEFNPGCGLHRELYFET</sequence>
<keyword evidence="6" id="KW-1185">Reference proteome</keyword>
<keyword evidence="1" id="KW-0479">Metal-binding</keyword>
<dbReference type="InterPro" id="IPR037274">
    <property type="entry name" value="Znf_CHY_sf"/>
</dbReference>
<gene>
    <name evidence="5" type="ORF">QR721_10425</name>
</gene>
<name>A0ABY9KUY1_9BACI</name>